<feature type="transmembrane region" description="Helical" evidence="1">
    <location>
        <begin position="543"/>
        <end position="562"/>
    </location>
</feature>
<feature type="transmembrane region" description="Helical" evidence="1">
    <location>
        <begin position="478"/>
        <end position="497"/>
    </location>
</feature>
<dbReference type="AlphaFoldDB" id="A0A0D2VLQ3"/>
<keyword evidence="3" id="KW-1185">Reference proteome</keyword>
<keyword evidence="1" id="KW-0472">Membrane</keyword>
<proteinExistence type="predicted"/>
<dbReference type="GO" id="GO:0016255">
    <property type="term" value="P:attachment of GPI anchor to protein"/>
    <property type="evidence" value="ECO:0007669"/>
    <property type="project" value="TreeGrafter"/>
</dbReference>
<feature type="transmembrane region" description="Helical" evidence="1">
    <location>
        <begin position="385"/>
        <end position="408"/>
    </location>
</feature>
<dbReference type="PANTHER" id="PTHR13304">
    <property type="entry name" value="GLYCOSYLPHOSPHATIDYLINOSITOL ANCHOR ATTACHMENT 1 PROTEIN"/>
    <property type="match status" value="1"/>
</dbReference>
<reference evidence="3" key="1">
    <citation type="submission" date="2011-02" db="EMBL/GenBank/DDBJ databases">
        <title>The Genome Sequence of Capsaspora owczarzaki ATCC 30864.</title>
        <authorList>
            <person name="Russ C."/>
            <person name="Cuomo C."/>
            <person name="Burger G."/>
            <person name="Gray M.W."/>
            <person name="Holland P.W.H."/>
            <person name="King N."/>
            <person name="Lang F.B.F."/>
            <person name="Roger A.J."/>
            <person name="Ruiz-Trillo I."/>
            <person name="Young S.K."/>
            <person name="Zeng Q."/>
            <person name="Gargeya S."/>
            <person name="Alvarado L."/>
            <person name="Berlin A."/>
            <person name="Chapman S.B."/>
            <person name="Chen Z."/>
            <person name="Freedman E."/>
            <person name="Gellesch M."/>
            <person name="Goldberg J."/>
            <person name="Griggs A."/>
            <person name="Gujja S."/>
            <person name="Heilman E."/>
            <person name="Heiman D."/>
            <person name="Howarth C."/>
            <person name="Mehta T."/>
            <person name="Neiman D."/>
            <person name="Pearson M."/>
            <person name="Roberts A."/>
            <person name="Saif S."/>
            <person name="Shea T."/>
            <person name="Shenoy N."/>
            <person name="Sisk P."/>
            <person name="Stolte C."/>
            <person name="Sykes S."/>
            <person name="White J."/>
            <person name="Yandava C."/>
            <person name="Haas B."/>
            <person name="Nusbaum C."/>
            <person name="Birren B."/>
        </authorList>
    </citation>
    <scope>NUCLEOTIDE SEQUENCE</scope>
    <source>
        <strain evidence="3">ATCC 30864</strain>
    </source>
</reference>
<gene>
    <name evidence="2" type="ORF">CAOG_002254</name>
</gene>
<dbReference type="EMBL" id="KE346362">
    <property type="protein sequence ID" value="KJE91057.1"/>
    <property type="molecule type" value="Genomic_DNA"/>
</dbReference>
<dbReference type="PANTHER" id="PTHR13304:SF0">
    <property type="entry name" value="GLYCOSYLPHOSPHATIDYLINOSITOL ANCHOR ATTACHMENT 1 PROTEIN"/>
    <property type="match status" value="1"/>
</dbReference>
<keyword evidence="1" id="KW-0812">Transmembrane</keyword>
<dbReference type="OrthoDB" id="445301at2759"/>
<keyword evidence="1" id="KW-1133">Transmembrane helix</keyword>
<evidence type="ECO:0008006" key="4">
    <source>
        <dbReference type="Google" id="ProtNLM"/>
    </source>
</evidence>
<feature type="transmembrane region" description="Helical" evidence="1">
    <location>
        <begin position="49"/>
        <end position="71"/>
    </location>
</feature>
<feature type="transmembrane region" description="Helical" evidence="1">
    <location>
        <begin position="582"/>
        <end position="606"/>
    </location>
</feature>
<evidence type="ECO:0000313" key="3">
    <source>
        <dbReference type="Proteomes" id="UP000008743"/>
    </source>
</evidence>
<evidence type="ECO:0000256" key="1">
    <source>
        <dbReference type="SAM" id="Phobius"/>
    </source>
</evidence>
<dbReference type="GO" id="GO:0042765">
    <property type="term" value="C:GPI-anchor transamidase complex"/>
    <property type="evidence" value="ECO:0007669"/>
    <property type="project" value="InterPro"/>
</dbReference>
<evidence type="ECO:0000313" key="2">
    <source>
        <dbReference type="EMBL" id="KJE91057.1"/>
    </source>
</evidence>
<dbReference type="FunCoup" id="A0A0D2VLQ3">
    <property type="interactions" value="227"/>
</dbReference>
<dbReference type="InterPro" id="IPR007246">
    <property type="entry name" value="Gaa1"/>
</dbReference>
<organism evidence="2 3">
    <name type="scientific">Capsaspora owczarzaki (strain ATCC 30864)</name>
    <dbReference type="NCBI Taxonomy" id="595528"/>
    <lineage>
        <taxon>Eukaryota</taxon>
        <taxon>Filasterea</taxon>
        <taxon>Capsaspora</taxon>
    </lineage>
</organism>
<dbReference type="PhylomeDB" id="A0A0D2VLQ3"/>
<name>A0A0D2VLQ3_CAPO3</name>
<dbReference type="InParanoid" id="A0A0D2VLQ3"/>
<sequence length="697" mass="75887">MTRQNQERPRNHLDLLQSPIHRIHHRLSAFMTLSPIERRRRWTRALARIQTPLALLLWLGGIAWLVALPFLHVPRTYMSESALAVDHPKMSFGNALERDMEALDEKLLNAAATGGKDLVRQIIADHLIDKTGAETFMQPFQNGTNVVAITRVPRSDGKEAMGLSVRLDIGVKGWQYSVSLALVLHQLISQQHYLSKDVVFLAADNGLSGALAFVEEYHSHLVPLHDFPRAGILHVMLNVECNQARFSSLEVQIEGANGLLPNLDLVNVLIRYGELQNVPVRLPRSQVRVPSTFSSDSRLNWLTQMLGMMARQATGQPTNLHGAFLEYRIEAATLSCRGSSTGANSRVIAGRLLEGTFKAISFIHERFHQSFFFYLLAHEHGYISIAMYLPPLGLMVAGAVVGAISLWLSSTHVEHAASEASGSSSSGARLVAFDSSLRGCGRAVAVLVVALLSSVLILLIPSSLVVGAIEAAAPFLSSWSYLVSFATFCTASGRALVPRKSTLSHGCTESSSGAQRDSAATDCQVLHAHCFERSTCRGGMSQLFFSLAMVLAIPIFLLAALAHTPGTSPKLIYRIGRLLRRVVDITAVVLTSPVALLLVVGLTACLHKQPTIFHANVATNEGELRRQSLPAPLATVFAYGWSVATSPDLHVQVLDASNVILHSAIDDWQARGLAWTWPIVCLVYVPLHATLSAIALA</sequence>
<dbReference type="eggNOG" id="KOG3566">
    <property type="taxonomic scope" value="Eukaryota"/>
</dbReference>
<accession>A0A0D2VLQ3</accession>
<dbReference type="Pfam" id="PF04114">
    <property type="entry name" value="Gaa1"/>
    <property type="match status" value="1"/>
</dbReference>
<dbReference type="STRING" id="595528.A0A0D2VLQ3"/>
<dbReference type="Proteomes" id="UP000008743">
    <property type="component" value="Unassembled WGS sequence"/>
</dbReference>
<feature type="transmembrane region" description="Helical" evidence="1">
    <location>
        <begin position="443"/>
        <end position="466"/>
    </location>
</feature>
<protein>
    <recommendedName>
        <fullName evidence="4">Glycosylphosphatidylinositol anchor attachment 1 protein</fullName>
    </recommendedName>
</protein>